<dbReference type="Pfam" id="PF22774">
    <property type="entry name" value="DNAJC11_beta-barrel"/>
    <property type="match status" value="1"/>
</dbReference>
<dbReference type="OMA" id="YFRMAMA"/>
<evidence type="ECO:0000313" key="3">
    <source>
        <dbReference type="EMBL" id="KAH7415330.1"/>
    </source>
</evidence>
<dbReference type="Proteomes" id="UP000825935">
    <property type="component" value="Chromosome 14"/>
</dbReference>
<dbReference type="SUPFAM" id="SSF46565">
    <property type="entry name" value="Chaperone J-domain"/>
    <property type="match status" value="1"/>
</dbReference>
<feature type="domain" description="J" evidence="2">
    <location>
        <begin position="9"/>
        <end position="77"/>
    </location>
</feature>
<evidence type="ECO:0000259" key="2">
    <source>
        <dbReference type="PROSITE" id="PS50076"/>
    </source>
</evidence>
<name>A0A8T2T787_CERRI</name>
<dbReference type="PRINTS" id="PR00625">
    <property type="entry name" value="JDOMAIN"/>
</dbReference>
<dbReference type="InterPro" id="IPR042162">
    <property type="entry name" value="AtJ13"/>
</dbReference>
<dbReference type="SMART" id="SM00271">
    <property type="entry name" value="DnaJ"/>
    <property type="match status" value="1"/>
</dbReference>
<dbReference type="PROSITE" id="PS50076">
    <property type="entry name" value="DNAJ_2"/>
    <property type="match status" value="1"/>
</dbReference>
<dbReference type="OrthoDB" id="10250354at2759"/>
<dbReference type="PANTHER" id="PTHR44914:SF1">
    <property type="entry name" value="CHAPERONE PROTEIN DNAJ 13"/>
    <property type="match status" value="1"/>
</dbReference>
<dbReference type="InterPro" id="IPR018253">
    <property type="entry name" value="DnaJ_domain_CS"/>
</dbReference>
<dbReference type="EMBL" id="CM035419">
    <property type="protein sequence ID" value="KAH7415330.1"/>
    <property type="molecule type" value="Genomic_DNA"/>
</dbReference>
<keyword evidence="4" id="KW-1185">Reference proteome</keyword>
<comment type="caution">
    <text evidence="3">The sequence shown here is derived from an EMBL/GenBank/DDBJ whole genome shotgun (WGS) entry which is preliminary data.</text>
</comment>
<protein>
    <recommendedName>
        <fullName evidence="2">J domain-containing protein</fullName>
    </recommendedName>
</protein>
<gene>
    <name evidence="3" type="ORF">KP509_14G038100</name>
</gene>
<reference evidence="3" key="1">
    <citation type="submission" date="2021-08" db="EMBL/GenBank/DDBJ databases">
        <title>WGS assembly of Ceratopteris richardii.</title>
        <authorList>
            <person name="Marchant D.B."/>
            <person name="Chen G."/>
            <person name="Jenkins J."/>
            <person name="Shu S."/>
            <person name="Leebens-Mack J."/>
            <person name="Grimwood J."/>
            <person name="Schmutz J."/>
            <person name="Soltis P."/>
            <person name="Soltis D."/>
            <person name="Chen Z.-H."/>
        </authorList>
    </citation>
    <scope>NUCLEOTIDE SEQUENCE</scope>
    <source>
        <strain evidence="3">Whitten #5841</strain>
        <tissue evidence="3">Leaf</tissue>
    </source>
</reference>
<sequence>MPEDGPDGELYALLHLSPEATDEEIRRAYRQWAQVYHPDKHKTPQMQGIATESFQKIREAYEILSDEKKRKIYDLYGMEGINSGMELGPKLNTLDEVLKGLEKLKQQRQEQVMKERMHHSGSLVFDIALAEKRLMLRGMTSTTEVQTHLSKKNVLALGGNIVLREQLGGGALSAVLRHQISADSNVEAVVMVGLRSLISIQTSRRLSSRSTGGIGFSLSLRDGSMNLTNIWTRQLSETTEGNIHLMIGTNPALSTGLRRQTQRNLSSGELKVGMGTYSLMAQYGHEFSSHSRGQITGRIGSNAVEVEIGGERTISHHSALAMSCTISIHGISYKFSFSRGGQKFVVPILLTPVVTPVIATGALMLPASAYFLLKTYLLKPYFSRRKQKKQREQRRLSAAQALKIPDATHKKIY</sequence>
<dbReference type="Gene3D" id="1.10.287.110">
    <property type="entry name" value="DnaJ domain"/>
    <property type="match status" value="1"/>
</dbReference>
<dbReference type="PROSITE" id="PS00636">
    <property type="entry name" value="DNAJ_1"/>
    <property type="match status" value="1"/>
</dbReference>
<dbReference type="AlphaFoldDB" id="A0A8T2T787"/>
<feature type="transmembrane region" description="Helical" evidence="1">
    <location>
        <begin position="344"/>
        <end position="373"/>
    </location>
</feature>
<keyword evidence="1" id="KW-0472">Membrane</keyword>
<organism evidence="3 4">
    <name type="scientific">Ceratopteris richardii</name>
    <name type="common">Triangle waterfern</name>
    <dbReference type="NCBI Taxonomy" id="49495"/>
    <lineage>
        <taxon>Eukaryota</taxon>
        <taxon>Viridiplantae</taxon>
        <taxon>Streptophyta</taxon>
        <taxon>Embryophyta</taxon>
        <taxon>Tracheophyta</taxon>
        <taxon>Polypodiopsida</taxon>
        <taxon>Polypodiidae</taxon>
        <taxon>Polypodiales</taxon>
        <taxon>Pteridineae</taxon>
        <taxon>Pteridaceae</taxon>
        <taxon>Parkerioideae</taxon>
        <taxon>Ceratopteris</taxon>
    </lineage>
</organism>
<keyword evidence="1" id="KW-0812">Transmembrane</keyword>
<dbReference type="InterPro" id="IPR036869">
    <property type="entry name" value="J_dom_sf"/>
</dbReference>
<dbReference type="InterPro" id="IPR055225">
    <property type="entry name" value="DNAJC11-like_beta-barrel"/>
</dbReference>
<evidence type="ECO:0000313" key="4">
    <source>
        <dbReference type="Proteomes" id="UP000825935"/>
    </source>
</evidence>
<accession>A0A8T2T787</accession>
<dbReference type="CDD" id="cd06257">
    <property type="entry name" value="DnaJ"/>
    <property type="match status" value="1"/>
</dbReference>
<dbReference type="Pfam" id="PF00226">
    <property type="entry name" value="DnaJ"/>
    <property type="match status" value="1"/>
</dbReference>
<keyword evidence="1" id="KW-1133">Transmembrane helix</keyword>
<proteinExistence type="predicted"/>
<evidence type="ECO:0000256" key="1">
    <source>
        <dbReference type="SAM" id="Phobius"/>
    </source>
</evidence>
<dbReference type="InterPro" id="IPR001623">
    <property type="entry name" value="DnaJ_domain"/>
</dbReference>
<dbReference type="PANTHER" id="PTHR44914">
    <property type="entry name" value="CHAPERONE PROTEIN DNAJ 13"/>
    <property type="match status" value="1"/>
</dbReference>